<dbReference type="GO" id="GO:0008168">
    <property type="term" value="F:methyltransferase activity"/>
    <property type="evidence" value="ECO:0007669"/>
    <property type="project" value="UniProtKB-KW"/>
</dbReference>
<dbReference type="Gene3D" id="3.40.50.150">
    <property type="entry name" value="Vaccinia Virus protein VP39"/>
    <property type="match status" value="1"/>
</dbReference>
<accession>A0ABT2K303</accession>
<reference evidence="1 2" key="1">
    <citation type="submission" date="2021-10" db="EMBL/GenBank/DDBJ databases">
        <title>Streptomyces gossypii sp. nov., isolated from soil collected from cotton field.</title>
        <authorList>
            <person name="Ge X."/>
            <person name="Chen X."/>
            <person name="Liu W."/>
        </authorList>
    </citation>
    <scope>NUCLEOTIDE SEQUENCE [LARGE SCALE GENOMIC DNA]</scope>
    <source>
        <strain evidence="1 2">N2-109</strain>
    </source>
</reference>
<dbReference type="InterPro" id="IPR029063">
    <property type="entry name" value="SAM-dependent_MTases_sf"/>
</dbReference>
<organism evidence="1 2">
    <name type="scientific">Streptomyces gossypii</name>
    <dbReference type="NCBI Taxonomy" id="2883101"/>
    <lineage>
        <taxon>Bacteria</taxon>
        <taxon>Bacillati</taxon>
        <taxon>Actinomycetota</taxon>
        <taxon>Actinomycetes</taxon>
        <taxon>Kitasatosporales</taxon>
        <taxon>Streptomycetaceae</taxon>
        <taxon>Streptomyces</taxon>
    </lineage>
</organism>
<dbReference type="InterPro" id="IPR006764">
    <property type="entry name" value="SAM_dep_MeTrfase_SAV2177_type"/>
</dbReference>
<dbReference type="Proteomes" id="UP001156389">
    <property type="component" value="Unassembled WGS sequence"/>
</dbReference>
<evidence type="ECO:0000313" key="1">
    <source>
        <dbReference type="EMBL" id="MCT2594553.1"/>
    </source>
</evidence>
<keyword evidence="1" id="KW-0808">Transferase</keyword>
<keyword evidence="1" id="KW-0489">Methyltransferase</keyword>
<dbReference type="RefSeq" id="WP_260221895.1">
    <property type="nucleotide sequence ID" value="NZ_JAJAGO010000022.1"/>
</dbReference>
<evidence type="ECO:0000313" key="2">
    <source>
        <dbReference type="Proteomes" id="UP001156389"/>
    </source>
</evidence>
<dbReference type="SUPFAM" id="SSF53335">
    <property type="entry name" value="S-adenosyl-L-methionine-dependent methyltransferases"/>
    <property type="match status" value="1"/>
</dbReference>
<sequence>MPQDSPVPGAAAPPGVDTSVSHVARIWNYWLGGKDNYQADREVGDQIKEILPDVPRLALASRHFLHRALHHLAGEEGVRQFLDVGTGLPTVDNTHQVAQRIAPESRIVYVDNDPLVLAHAHALLTSTPQGATDYIDADLRDPDAILAQAAKTLDLTQPVALLLMGIVEFVTDDEEAYDVVGRLMAGLPPGSWMVMYDGTNVIHRERSDQIVALWNSSGSAPLVLRTPEQIGAFFEGMEVVDPGVVSCTRWRPESGPWGEPEEVDAFCAVGRKR</sequence>
<proteinExistence type="predicted"/>
<name>A0ABT2K303_9ACTN</name>
<dbReference type="Pfam" id="PF04672">
    <property type="entry name" value="Methyltransf_19"/>
    <property type="match status" value="1"/>
</dbReference>
<gene>
    <name evidence="1" type="ORF">LHJ74_32385</name>
</gene>
<comment type="caution">
    <text evidence="1">The sequence shown here is derived from an EMBL/GenBank/DDBJ whole genome shotgun (WGS) entry which is preliminary data.</text>
</comment>
<keyword evidence="2" id="KW-1185">Reference proteome</keyword>
<dbReference type="PIRSF" id="PIRSF017393">
    <property type="entry name" value="MTase_SAV2177"/>
    <property type="match status" value="1"/>
</dbReference>
<dbReference type="EMBL" id="JAJAGO010000022">
    <property type="protein sequence ID" value="MCT2594553.1"/>
    <property type="molecule type" value="Genomic_DNA"/>
</dbReference>
<dbReference type="GO" id="GO:0032259">
    <property type="term" value="P:methylation"/>
    <property type="evidence" value="ECO:0007669"/>
    <property type="project" value="UniProtKB-KW"/>
</dbReference>
<protein>
    <submittedName>
        <fullName evidence="1">SAM-dependent methyltransferase</fullName>
    </submittedName>
</protein>